<proteinExistence type="predicted"/>
<dbReference type="EMBL" id="JBHUHD010000001">
    <property type="protein sequence ID" value="MFD2141974.1"/>
    <property type="molecule type" value="Genomic_DNA"/>
</dbReference>
<dbReference type="Gene3D" id="3.40.50.1980">
    <property type="entry name" value="Nitrogenase molybdenum iron protein domain"/>
    <property type="match status" value="2"/>
</dbReference>
<name>A0ABW4Z0F7_9HYPH</name>
<protein>
    <submittedName>
        <fullName evidence="3">Hemin ABC transporter substrate-binding protein</fullName>
    </submittedName>
</protein>
<dbReference type="Pfam" id="PF01497">
    <property type="entry name" value="Peripla_BP_2"/>
    <property type="match status" value="1"/>
</dbReference>
<dbReference type="PANTHER" id="PTHR30535:SF4">
    <property type="entry name" value="HEMIN-BINDING PERIPLASMIC PROTEIN HMUT"/>
    <property type="match status" value="1"/>
</dbReference>
<feature type="domain" description="Fe/B12 periplasmic-binding" evidence="2">
    <location>
        <begin position="50"/>
        <end position="303"/>
    </location>
</feature>
<evidence type="ECO:0000313" key="4">
    <source>
        <dbReference type="Proteomes" id="UP001597299"/>
    </source>
</evidence>
<dbReference type="SUPFAM" id="SSF53807">
    <property type="entry name" value="Helical backbone' metal receptor"/>
    <property type="match status" value="1"/>
</dbReference>
<sequence>MVNAIYNSLKLVFLLAVSLLPHDYARAAEPVPTEIVDGAGRHVAVKDTSRVVAIGGSITEILYALGLQDRIVAVDTTSVFPPQALKDKPDVGYMRALSAEGVLALGPSLVLAMEGSGPPATINVLQQASVPFLLVPEGHDAAGVAAKIRFVAHAMGVDEKGEALARAVAEDFAALEAMRTRIKEPRGAVFVMSMGGGSPMVGGAGTGADAAFKLAGVTNAMGAITGYKPASGEAVLAVEPYAVVKMGQGGGAADALLQLPAFATPPAARDKRLIPVDGAYLLAFGPRTPQAARDLAAAIYPELDLPKLPERAWTRTPGSAQ</sequence>
<keyword evidence="4" id="KW-1185">Reference proteome</keyword>
<keyword evidence="1" id="KW-0732">Signal</keyword>
<dbReference type="Proteomes" id="UP001597299">
    <property type="component" value="Unassembled WGS sequence"/>
</dbReference>
<accession>A0ABW4Z0F7</accession>
<evidence type="ECO:0000256" key="1">
    <source>
        <dbReference type="SAM" id="SignalP"/>
    </source>
</evidence>
<evidence type="ECO:0000259" key="2">
    <source>
        <dbReference type="PROSITE" id="PS50983"/>
    </source>
</evidence>
<dbReference type="InterPro" id="IPR050902">
    <property type="entry name" value="ABC_Transporter_SBP"/>
</dbReference>
<evidence type="ECO:0000313" key="3">
    <source>
        <dbReference type="EMBL" id="MFD2141974.1"/>
    </source>
</evidence>
<gene>
    <name evidence="3" type="ORF">ACFSNC_16315</name>
</gene>
<comment type="caution">
    <text evidence="3">The sequence shown here is derived from an EMBL/GenBank/DDBJ whole genome shotgun (WGS) entry which is preliminary data.</text>
</comment>
<reference evidence="4" key="1">
    <citation type="journal article" date="2019" name="Int. J. Syst. Evol. Microbiol.">
        <title>The Global Catalogue of Microorganisms (GCM) 10K type strain sequencing project: providing services to taxonomists for standard genome sequencing and annotation.</title>
        <authorList>
            <consortium name="The Broad Institute Genomics Platform"/>
            <consortium name="The Broad Institute Genome Sequencing Center for Infectious Disease"/>
            <person name="Wu L."/>
            <person name="Ma J."/>
        </authorList>
    </citation>
    <scope>NUCLEOTIDE SEQUENCE [LARGE SCALE GENOMIC DNA]</scope>
    <source>
        <strain evidence="4">CCM 7435</strain>
    </source>
</reference>
<feature type="chain" id="PRO_5045694111" evidence="1">
    <location>
        <begin position="28"/>
        <end position="321"/>
    </location>
</feature>
<dbReference type="RefSeq" id="WP_213351615.1">
    <property type="nucleotide sequence ID" value="NZ_JAHBGB010000006.1"/>
</dbReference>
<dbReference type="InterPro" id="IPR002491">
    <property type="entry name" value="ABC_transptr_periplasmic_BD"/>
</dbReference>
<organism evidence="3 4">
    <name type="scientific">Ancylobacter oerskovii</name>
    <dbReference type="NCBI Taxonomy" id="459519"/>
    <lineage>
        <taxon>Bacteria</taxon>
        <taxon>Pseudomonadati</taxon>
        <taxon>Pseudomonadota</taxon>
        <taxon>Alphaproteobacteria</taxon>
        <taxon>Hyphomicrobiales</taxon>
        <taxon>Xanthobacteraceae</taxon>
        <taxon>Ancylobacter</taxon>
    </lineage>
</organism>
<dbReference type="PANTHER" id="PTHR30535">
    <property type="entry name" value="VITAMIN B12-BINDING PROTEIN"/>
    <property type="match status" value="1"/>
</dbReference>
<feature type="signal peptide" evidence="1">
    <location>
        <begin position="1"/>
        <end position="27"/>
    </location>
</feature>
<dbReference type="PROSITE" id="PS50983">
    <property type="entry name" value="FE_B12_PBP"/>
    <property type="match status" value="1"/>
</dbReference>